<keyword evidence="6" id="KW-0411">Iron-sulfur</keyword>
<evidence type="ECO:0000256" key="4">
    <source>
        <dbReference type="ARBA" id="ARBA00022723"/>
    </source>
</evidence>
<evidence type="ECO:0000256" key="3">
    <source>
        <dbReference type="ARBA" id="ARBA00022485"/>
    </source>
</evidence>
<keyword evidence="5" id="KW-0408">Iron</keyword>
<dbReference type="PROSITE" id="PS51674">
    <property type="entry name" value="4FE4S_WBL"/>
    <property type="match status" value="1"/>
</dbReference>
<evidence type="ECO:0000256" key="1">
    <source>
        <dbReference type="ARBA" id="ARBA00001966"/>
    </source>
</evidence>
<dbReference type="GO" id="GO:0051539">
    <property type="term" value="F:4 iron, 4 sulfur cluster binding"/>
    <property type="evidence" value="ECO:0007669"/>
    <property type="project" value="UniProtKB-KW"/>
</dbReference>
<evidence type="ECO:0000256" key="6">
    <source>
        <dbReference type="ARBA" id="ARBA00023014"/>
    </source>
</evidence>
<evidence type="ECO:0000313" key="12">
    <source>
        <dbReference type="EMBL" id="CAB4154335.1"/>
    </source>
</evidence>
<protein>
    <submittedName>
        <fullName evidence="12">Transcription factor WhiB</fullName>
    </submittedName>
</protein>
<name>A0A6J5NB32_9CAUD</name>
<dbReference type="InterPro" id="IPR003482">
    <property type="entry name" value="Whib"/>
</dbReference>
<accession>A0A6J5NB32</accession>
<comment type="similarity">
    <text evidence="2">Belongs to the WhiB family.</text>
</comment>
<evidence type="ECO:0000259" key="11">
    <source>
        <dbReference type="PROSITE" id="PS51674"/>
    </source>
</evidence>
<evidence type="ECO:0000256" key="7">
    <source>
        <dbReference type="ARBA" id="ARBA00023015"/>
    </source>
</evidence>
<organism evidence="12">
    <name type="scientific">uncultured Caudovirales phage</name>
    <dbReference type="NCBI Taxonomy" id="2100421"/>
    <lineage>
        <taxon>Viruses</taxon>
        <taxon>Duplodnaviria</taxon>
        <taxon>Heunggongvirae</taxon>
        <taxon>Uroviricota</taxon>
        <taxon>Caudoviricetes</taxon>
        <taxon>Peduoviridae</taxon>
        <taxon>Maltschvirus</taxon>
        <taxon>Maltschvirus maltsch</taxon>
    </lineage>
</organism>
<dbReference type="InterPro" id="IPR034768">
    <property type="entry name" value="4FE4S_WBL"/>
</dbReference>
<sequence>MDTPEKTHLFVELPMLNDWGDDKWRTKAACADSDTEKFFPRRGGTDASFIVAQAQVTCASCTVRKECLEFALTNNIKYGIWGGVTTDKRRGLLIENAEEDSKVIATTLIRNLRKLKVEAPVQASAKIMNLNVEEVRQLLAQKQ</sequence>
<keyword evidence="3" id="KW-0004">4Fe-4S</keyword>
<dbReference type="PANTHER" id="PTHR38839">
    <property type="entry name" value="TRANSCRIPTIONAL REGULATOR WHID-RELATED"/>
    <property type="match status" value="1"/>
</dbReference>
<dbReference type="GO" id="GO:0046872">
    <property type="term" value="F:metal ion binding"/>
    <property type="evidence" value="ECO:0007669"/>
    <property type="project" value="UniProtKB-KW"/>
</dbReference>
<keyword evidence="4" id="KW-0479">Metal-binding</keyword>
<keyword evidence="7" id="KW-0805">Transcription regulation</keyword>
<evidence type="ECO:0000256" key="8">
    <source>
        <dbReference type="ARBA" id="ARBA00023125"/>
    </source>
</evidence>
<evidence type="ECO:0000256" key="5">
    <source>
        <dbReference type="ARBA" id="ARBA00023004"/>
    </source>
</evidence>
<keyword evidence="10" id="KW-0804">Transcription</keyword>
<evidence type="ECO:0000256" key="10">
    <source>
        <dbReference type="ARBA" id="ARBA00023163"/>
    </source>
</evidence>
<feature type="domain" description="4Fe-4S Wbl-type" evidence="11">
    <location>
        <begin position="29"/>
        <end position="91"/>
    </location>
</feature>
<evidence type="ECO:0000256" key="9">
    <source>
        <dbReference type="ARBA" id="ARBA00023157"/>
    </source>
</evidence>
<keyword evidence="8" id="KW-0238">DNA-binding</keyword>
<dbReference type="GO" id="GO:0045892">
    <property type="term" value="P:negative regulation of DNA-templated transcription"/>
    <property type="evidence" value="ECO:0007669"/>
    <property type="project" value="TreeGrafter"/>
</dbReference>
<evidence type="ECO:0000256" key="2">
    <source>
        <dbReference type="ARBA" id="ARBA00006597"/>
    </source>
</evidence>
<dbReference type="GO" id="GO:0003677">
    <property type="term" value="F:DNA binding"/>
    <property type="evidence" value="ECO:0007669"/>
    <property type="project" value="UniProtKB-KW"/>
</dbReference>
<dbReference type="HAMAP" id="MF_01479">
    <property type="entry name" value="WhiB"/>
    <property type="match status" value="1"/>
</dbReference>
<gene>
    <name evidence="12" type="ORF">UFOVP629_66</name>
</gene>
<comment type="cofactor">
    <cofactor evidence="1">
        <name>[4Fe-4S] cluster</name>
        <dbReference type="ChEBI" id="CHEBI:49883"/>
    </cofactor>
</comment>
<proteinExistence type="inferred from homology"/>
<dbReference type="Pfam" id="PF02467">
    <property type="entry name" value="Whib"/>
    <property type="match status" value="1"/>
</dbReference>
<keyword evidence="9" id="KW-1015">Disulfide bond</keyword>
<reference evidence="12" key="1">
    <citation type="submission" date="2020-04" db="EMBL/GenBank/DDBJ databases">
        <authorList>
            <person name="Chiriac C."/>
            <person name="Salcher M."/>
            <person name="Ghai R."/>
            <person name="Kavagutti S V."/>
        </authorList>
    </citation>
    <scope>NUCLEOTIDE SEQUENCE</scope>
</reference>
<dbReference type="EMBL" id="LR796612">
    <property type="protein sequence ID" value="CAB4154335.1"/>
    <property type="molecule type" value="Genomic_DNA"/>
</dbReference>
<dbReference type="GO" id="GO:0047134">
    <property type="term" value="F:protein-disulfide reductase [NAD(P)H] activity"/>
    <property type="evidence" value="ECO:0007669"/>
    <property type="project" value="TreeGrafter"/>
</dbReference>